<organism evidence="2 3">
    <name type="scientific">Streptococcus dentapri</name>
    <dbReference type="NCBI Taxonomy" id="573564"/>
    <lineage>
        <taxon>Bacteria</taxon>
        <taxon>Bacillati</taxon>
        <taxon>Bacillota</taxon>
        <taxon>Bacilli</taxon>
        <taxon>Lactobacillales</taxon>
        <taxon>Streptococcaceae</taxon>
        <taxon>Streptococcus</taxon>
    </lineage>
</organism>
<reference evidence="3" key="1">
    <citation type="journal article" date="2019" name="Int. J. Syst. Evol. Microbiol.">
        <title>The Global Catalogue of Microorganisms (GCM) 10K type strain sequencing project: providing services to taxonomists for standard genome sequencing and annotation.</title>
        <authorList>
            <consortium name="The Broad Institute Genomics Platform"/>
            <consortium name="The Broad Institute Genome Sequencing Center for Infectious Disease"/>
            <person name="Wu L."/>
            <person name="Ma J."/>
        </authorList>
    </citation>
    <scope>NUCLEOTIDE SEQUENCE [LARGE SCALE GENOMIC DNA]</scope>
    <source>
        <strain evidence="3">CCUG 58728</strain>
    </source>
</reference>
<feature type="transmembrane region" description="Helical" evidence="1">
    <location>
        <begin position="49"/>
        <end position="70"/>
    </location>
</feature>
<keyword evidence="3" id="KW-1185">Reference proteome</keyword>
<dbReference type="RefSeq" id="WP_380430008.1">
    <property type="nucleotide sequence ID" value="NZ_JBHSAC010000021.1"/>
</dbReference>
<keyword evidence="1" id="KW-1133">Transmembrane helix</keyword>
<protein>
    <submittedName>
        <fullName evidence="2">Uncharacterized protein</fullName>
    </submittedName>
</protein>
<sequence>MTKEEWMIEFQVINGRKPSEAEIDQAAQHGFQPQVKIKKSFPVQLTRRLFLKAGILIVLALLGYILGYLVI</sequence>
<accession>A0ABV8CZF4</accession>
<evidence type="ECO:0000256" key="1">
    <source>
        <dbReference type="SAM" id="Phobius"/>
    </source>
</evidence>
<dbReference type="EMBL" id="JBHSAC010000021">
    <property type="protein sequence ID" value="MFC3931639.1"/>
    <property type="molecule type" value="Genomic_DNA"/>
</dbReference>
<evidence type="ECO:0000313" key="3">
    <source>
        <dbReference type="Proteomes" id="UP001595901"/>
    </source>
</evidence>
<dbReference type="Proteomes" id="UP001595901">
    <property type="component" value="Unassembled WGS sequence"/>
</dbReference>
<comment type="caution">
    <text evidence="2">The sequence shown here is derived from an EMBL/GenBank/DDBJ whole genome shotgun (WGS) entry which is preliminary data.</text>
</comment>
<evidence type="ECO:0000313" key="2">
    <source>
        <dbReference type="EMBL" id="MFC3931639.1"/>
    </source>
</evidence>
<gene>
    <name evidence="2" type="ORF">ACFOSE_02380</name>
</gene>
<keyword evidence="1" id="KW-0472">Membrane</keyword>
<proteinExistence type="predicted"/>
<name>A0ABV8CZF4_9STRE</name>
<keyword evidence="1" id="KW-0812">Transmembrane</keyword>